<feature type="signal peptide" evidence="8">
    <location>
        <begin position="1"/>
        <end position="38"/>
    </location>
</feature>
<evidence type="ECO:0000313" key="11">
    <source>
        <dbReference type="Proteomes" id="UP000570474"/>
    </source>
</evidence>
<evidence type="ECO:0000256" key="6">
    <source>
        <dbReference type="ARBA" id="ARBA00023237"/>
    </source>
</evidence>
<dbReference type="Proteomes" id="UP000570474">
    <property type="component" value="Unassembled WGS sequence"/>
</dbReference>
<name>A0A847S7P5_9BACT</name>
<keyword evidence="2 7" id="KW-0813">Transport</keyword>
<feature type="chain" id="PRO_5032929823" evidence="8">
    <location>
        <begin position="39"/>
        <end position="1219"/>
    </location>
</feature>
<protein>
    <submittedName>
        <fullName evidence="10">SusC/RagA family TonB-linked outer membrane protein</fullName>
    </submittedName>
</protein>
<evidence type="ECO:0000313" key="10">
    <source>
        <dbReference type="EMBL" id="NLR67691.1"/>
    </source>
</evidence>
<gene>
    <name evidence="10" type="ORF">HGH92_25530</name>
</gene>
<evidence type="ECO:0000256" key="3">
    <source>
        <dbReference type="ARBA" id="ARBA00022452"/>
    </source>
</evidence>
<organism evidence="10 11">
    <name type="scientific">Chitinophaga varians</name>
    <dbReference type="NCBI Taxonomy" id="2202339"/>
    <lineage>
        <taxon>Bacteria</taxon>
        <taxon>Pseudomonadati</taxon>
        <taxon>Bacteroidota</taxon>
        <taxon>Chitinophagia</taxon>
        <taxon>Chitinophagales</taxon>
        <taxon>Chitinophagaceae</taxon>
        <taxon>Chitinophaga</taxon>
    </lineage>
</organism>
<keyword evidence="11" id="KW-1185">Reference proteome</keyword>
<feature type="domain" description="TonB-dependent receptor plug" evidence="9">
    <location>
        <begin position="236"/>
        <end position="367"/>
    </location>
</feature>
<dbReference type="GO" id="GO:0009279">
    <property type="term" value="C:cell outer membrane"/>
    <property type="evidence" value="ECO:0007669"/>
    <property type="project" value="UniProtKB-SubCell"/>
</dbReference>
<proteinExistence type="inferred from homology"/>
<comment type="similarity">
    <text evidence="7">Belongs to the TonB-dependent receptor family.</text>
</comment>
<evidence type="ECO:0000256" key="5">
    <source>
        <dbReference type="ARBA" id="ARBA00023136"/>
    </source>
</evidence>
<dbReference type="EMBL" id="JABAIA010000003">
    <property type="protein sequence ID" value="NLR67691.1"/>
    <property type="molecule type" value="Genomic_DNA"/>
</dbReference>
<dbReference type="NCBIfam" id="TIGR04057">
    <property type="entry name" value="SusC_RagA_signa"/>
    <property type="match status" value="1"/>
</dbReference>
<comment type="subcellular location">
    <subcellularLocation>
        <location evidence="1 7">Cell outer membrane</location>
        <topology evidence="1 7">Multi-pass membrane protein</topology>
    </subcellularLocation>
</comment>
<dbReference type="SUPFAM" id="SSF49464">
    <property type="entry name" value="Carboxypeptidase regulatory domain-like"/>
    <property type="match status" value="1"/>
</dbReference>
<dbReference type="RefSeq" id="WP_168873636.1">
    <property type="nucleotide sequence ID" value="NZ_JABAIA010000003.1"/>
</dbReference>
<dbReference type="Gene3D" id="2.170.130.10">
    <property type="entry name" value="TonB-dependent receptor, plug domain"/>
    <property type="match status" value="1"/>
</dbReference>
<dbReference type="SUPFAM" id="SSF56935">
    <property type="entry name" value="Porins"/>
    <property type="match status" value="1"/>
</dbReference>
<keyword evidence="4 7" id="KW-0812">Transmembrane</keyword>
<keyword evidence="3 7" id="KW-1134">Transmembrane beta strand</keyword>
<dbReference type="InterPro" id="IPR012910">
    <property type="entry name" value="Plug_dom"/>
</dbReference>
<evidence type="ECO:0000256" key="4">
    <source>
        <dbReference type="ARBA" id="ARBA00022692"/>
    </source>
</evidence>
<dbReference type="Pfam" id="PF07715">
    <property type="entry name" value="Plug"/>
    <property type="match status" value="1"/>
</dbReference>
<evidence type="ECO:0000256" key="7">
    <source>
        <dbReference type="PROSITE-ProRule" id="PRU01360"/>
    </source>
</evidence>
<dbReference type="InterPro" id="IPR023996">
    <property type="entry name" value="TonB-dep_OMP_SusC/RagA"/>
</dbReference>
<keyword evidence="5 7" id="KW-0472">Membrane</keyword>
<dbReference type="InterPro" id="IPR037066">
    <property type="entry name" value="Plug_dom_sf"/>
</dbReference>
<accession>A0A847S7P5</accession>
<evidence type="ECO:0000256" key="2">
    <source>
        <dbReference type="ARBA" id="ARBA00022448"/>
    </source>
</evidence>
<keyword evidence="8" id="KW-0732">Signal</keyword>
<sequence>MKKLQGLPFLRGALLRYARKVSVLLSFFLLMATLAASAQEEEAAARGVLSRKVSYKATNAPLSKVLKDLRKKLDLRFTYNSELIGRQPAVTVSIEQGSLEALLKQLLKNTGLHYSVDMGGVTIYEDKTVNVAPADAKVTGVIVRGQVTDPKGEPLGGVSIKGLESKQMTVTRADGLFMIVAKPNEQINMSLLGMKPLVYRVNPNETNIMSFKMDTIARDIQEVVVNGYQKIDPRLSTGSYYKLKAADIIEPGQPTVDKMLQGKVPGMMVINNSGSVNAKPNMRIRGTSTLMGNTQPLWVIDGMIRPDPVDVSNAVLNNLVSANGSSANFELMGNAISGLNPYDIESITFLKDAAATAIYGTRAASGVIVVTTKRGKEGPMQISYNSNLSFRARPSYSDFNLMNSQERVTFSKQMQEDHVLYNERNAGMEEELTYEGLLRALYARHITEAQFKEKVATIETRNTDWFKVLFRNQLSMQHSLSLSGGTAKTVYYASASYSGNNGAAKEDGNKVYAGSFNLRSQVTRRFTLDVTLQSSYRKATGYFQGVNPLNYALQTSRVFSPDDYYPMKATTQTVNNVPLKFYGIPLRMNILDEIARSENNSTQTSTSLNLNMDYRIATGLIFRNSSNIITDAADGFAAADEQTFYVSNIRGWAYGDLPTPMQKAYSYLPYGGIAYMQNQQALTWGLRNSLDYTKGFFKERDQFNVSLGNEIRSTKSNGNVSTEPGYFPDRGKTFSPAPVSRTKFSRNVITSALDNSVSFYGTAAYSLMNRYIFSATVRSDGSNRFGQFSNSRFLPNYSVSGRWNAAMESWFPATTLLTDWQVRASYGTQGNVVTAVGPNLIATYANPDEPDYLTGLPVLRIKSMPYPDLRWEKTYQWNIGTNFAMFNNRLRVNLEFYSKKSVDVLDNIPIPYEYGMNTMYRNGSTLYNSGWDAMIDINVISRKNTQLSFTITSGKVKNRVADAVFQDNFFAYLTGSGRLAGKPISSFYSYQYTGLDPATGVPTFGKLNAKTPSSNPDDLLVYSGQLFPVISGAIQPVFRYKSFSLSASFFVSLGSSKRMNDPFRSASDMVANGVPAPNANISKDYLYRWRKPGDEKYTDFPVLRDLGNESLLKIPYTYPQSLGNTQPLTVDPYTAYRMSDLRTVNNNYVRCNAIRLGYGVPASQLGRTGIKNLALGASINNVFTIANSKLQGQDPEIDGVGTSALPLSRQYTLSINASF</sequence>
<reference evidence="10 11" key="1">
    <citation type="submission" date="2020-04" db="EMBL/GenBank/DDBJ databases">
        <authorList>
            <person name="Yin C."/>
        </authorList>
    </citation>
    <scope>NUCLEOTIDE SEQUENCE [LARGE SCALE GENOMIC DNA]</scope>
    <source>
        <strain evidence="10 11">Ae27</strain>
    </source>
</reference>
<dbReference type="InterPro" id="IPR036942">
    <property type="entry name" value="Beta-barrel_TonB_sf"/>
</dbReference>
<dbReference type="Gene3D" id="2.40.170.20">
    <property type="entry name" value="TonB-dependent receptor, beta-barrel domain"/>
    <property type="match status" value="1"/>
</dbReference>
<dbReference type="PROSITE" id="PS52016">
    <property type="entry name" value="TONB_DEPENDENT_REC_3"/>
    <property type="match status" value="1"/>
</dbReference>
<dbReference type="Gene3D" id="3.55.50.30">
    <property type="match status" value="1"/>
</dbReference>
<evidence type="ECO:0000256" key="8">
    <source>
        <dbReference type="SAM" id="SignalP"/>
    </source>
</evidence>
<comment type="caution">
    <text evidence="10">The sequence shown here is derived from an EMBL/GenBank/DDBJ whole genome shotgun (WGS) entry which is preliminary data.</text>
</comment>
<keyword evidence="6 7" id="KW-0998">Cell outer membrane</keyword>
<dbReference type="InterPro" id="IPR023997">
    <property type="entry name" value="TonB-dep_OMP_SusC/RagA_CS"/>
</dbReference>
<dbReference type="AlphaFoldDB" id="A0A847S7P5"/>
<dbReference type="InterPro" id="IPR039426">
    <property type="entry name" value="TonB-dep_rcpt-like"/>
</dbReference>
<dbReference type="NCBIfam" id="TIGR04056">
    <property type="entry name" value="OMP_RagA_SusC"/>
    <property type="match status" value="1"/>
</dbReference>
<dbReference type="Pfam" id="PF13715">
    <property type="entry name" value="CarbopepD_reg_2"/>
    <property type="match status" value="1"/>
</dbReference>
<evidence type="ECO:0000256" key="1">
    <source>
        <dbReference type="ARBA" id="ARBA00004571"/>
    </source>
</evidence>
<dbReference type="InterPro" id="IPR008969">
    <property type="entry name" value="CarboxyPept-like_regulatory"/>
</dbReference>
<evidence type="ECO:0000259" key="9">
    <source>
        <dbReference type="Pfam" id="PF07715"/>
    </source>
</evidence>